<dbReference type="EMBL" id="ABCS01000018">
    <property type="protein sequence ID" value="EDM79591.1"/>
    <property type="molecule type" value="Genomic_DNA"/>
</dbReference>
<evidence type="ECO:0000313" key="2">
    <source>
        <dbReference type="Proteomes" id="UP000005801"/>
    </source>
</evidence>
<sequence>MEALNLAVGLVDPTSGAASISTV</sequence>
<dbReference type="AlphaFoldDB" id="A6G3I4"/>
<dbReference type="STRING" id="391625.PPSIR1_21224"/>
<proteinExistence type="predicted"/>
<reference evidence="1 2" key="1">
    <citation type="submission" date="2007-06" db="EMBL/GenBank/DDBJ databases">
        <authorList>
            <person name="Shimkets L."/>
            <person name="Ferriera S."/>
            <person name="Johnson J."/>
            <person name="Kravitz S."/>
            <person name="Beeson K."/>
            <person name="Sutton G."/>
            <person name="Rogers Y.-H."/>
            <person name="Friedman R."/>
            <person name="Frazier M."/>
            <person name="Venter J.C."/>
        </authorList>
    </citation>
    <scope>NUCLEOTIDE SEQUENCE [LARGE SCALE GENOMIC DNA]</scope>
    <source>
        <strain evidence="1 2">SIR-1</strain>
    </source>
</reference>
<organism evidence="1 2">
    <name type="scientific">Plesiocystis pacifica SIR-1</name>
    <dbReference type="NCBI Taxonomy" id="391625"/>
    <lineage>
        <taxon>Bacteria</taxon>
        <taxon>Pseudomonadati</taxon>
        <taxon>Myxococcota</taxon>
        <taxon>Polyangia</taxon>
        <taxon>Nannocystales</taxon>
        <taxon>Nannocystaceae</taxon>
        <taxon>Plesiocystis</taxon>
    </lineage>
</organism>
<dbReference type="Proteomes" id="UP000005801">
    <property type="component" value="Unassembled WGS sequence"/>
</dbReference>
<keyword evidence="2" id="KW-1185">Reference proteome</keyword>
<gene>
    <name evidence="1" type="ORF">PPSIR1_21224</name>
</gene>
<comment type="caution">
    <text evidence="1">The sequence shown here is derived from an EMBL/GenBank/DDBJ whole genome shotgun (WGS) entry which is preliminary data.</text>
</comment>
<evidence type="ECO:0000313" key="1">
    <source>
        <dbReference type="EMBL" id="EDM79591.1"/>
    </source>
</evidence>
<accession>A6G3I4</accession>
<protein>
    <submittedName>
        <fullName evidence="1">Uncharacterized protein</fullName>
    </submittedName>
</protein>
<name>A6G3I4_9BACT</name>